<sequence length="132" mass="14717">MATIEFTMLVPPAEVESVRDRFTRAAQALNDRGKTRGLAAVVDLHPHPDSGVVDQLRRVYRADHDGDRPDDLAVYRCVVTADKVNGSVNELAMVLSHILTPVADLPRDVVSLERETDFELPARYPWTVSVRP</sequence>
<evidence type="ECO:0000313" key="2">
    <source>
        <dbReference type="Proteomes" id="UP000664332"/>
    </source>
</evidence>
<dbReference type="RefSeq" id="WP_207117546.1">
    <property type="nucleotide sequence ID" value="NZ_JAFLEQ010000003.1"/>
</dbReference>
<protein>
    <submittedName>
        <fullName evidence="1">Uncharacterized protein</fullName>
    </submittedName>
</protein>
<dbReference type="Proteomes" id="UP000664332">
    <property type="component" value="Unassembled WGS sequence"/>
</dbReference>
<organism evidence="1 2">
    <name type="scientific">Corynebacterium mendelii</name>
    <dbReference type="NCBI Taxonomy" id="2765362"/>
    <lineage>
        <taxon>Bacteria</taxon>
        <taxon>Bacillati</taxon>
        <taxon>Actinomycetota</taxon>
        <taxon>Actinomycetes</taxon>
        <taxon>Mycobacteriales</taxon>
        <taxon>Corynebacteriaceae</taxon>
        <taxon>Corynebacterium</taxon>
    </lineage>
</organism>
<evidence type="ECO:0000313" key="1">
    <source>
        <dbReference type="EMBL" id="MBN9643141.1"/>
    </source>
</evidence>
<comment type="caution">
    <text evidence="1">The sequence shown here is derived from an EMBL/GenBank/DDBJ whole genome shotgun (WGS) entry which is preliminary data.</text>
</comment>
<proteinExistence type="predicted"/>
<reference evidence="1" key="1">
    <citation type="submission" date="2021-03" db="EMBL/GenBank/DDBJ databases">
        <authorList>
            <person name="Sun Q."/>
        </authorList>
    </citation>
    <scope>NUCLEOTIDE SEQUENCE</scope>
    <source>
        <strain evidence="1">CCM 8862</strain>
    </source>
</reference>
<keyword evidence="2" id="KW-1185">Reference proteome</keyword>
<dbReference type="EMBL" id="JAFLEQ010000003">
    <property type="protein sequence ID" value="MBN9643141.1"/>
    <property type="molecule type" value="Genomic_DNA"/>
</dbReference>
<dbReference type="AlphaFoldDB" id="A0A939DZU2"/>
<accession>A0A939DZU2</accession>
<name>A0A939DZU2_9CORY</name>
<gene>
    <name evidence="1" type="ORF">JZY06_00625</name>
</gene>